<keyword evidence="3" id="KW-1185">Reference proteome</keyword>
<feature type="region of interest" description="Disordered" evidence="1">
    <location>
        <begin position="266"/>
        <end position="286"/>
    </location>
</feature>
<protein>
    <submittedName>
        <fullName evidence="2">Uncharacterized protein</fullName>
    </submittedName>
</protein>
<organism evidence="2 3">
    <name type="scientific">Actinopolyspora alba</name>
    <dbReference type="NCBI Taxonomy" id="673379"/>
    <lineage>
        <taxon>Bacteria</taxon>
        <taxon>Bacillati</taxon>
        <taxon>Actinomycetota</taxon>
        <taxon>Actinomycetes</taxon>
        <taxon>Actinopolysporales</taxon>
        <taxon>Actinopolysporaceae</taxon>
        <taxon>Actinopolyspora</taxon>
        <taxon>Actinopolyspora alba group</taxon>
    </lineage>
</organism>
<dbReference type="Proteomes" id="UP000198716">
    <property type="component" value="Unassembled WGS sequence"/>
</dbReference>
<accession>A0A1I2CQP2</accession>
<evidence type="ECO:0000256" key="1">
    <source>
        <dbReference type="SAM" id="MobiDB-lite"/>
    </source>
</evidence>
<reference evidence="3" key="1">
    <citation type="submission" date="2016-10" db="EMBL/GenBank/DDBJ databases">
        <authorList>
            <person name="Varghese N."/>
            <person name="Submissions S."/>
        </authorList>
    </citation>
    <scope>NUCLEOTIDE SEQUENCE [LARGE SCALE GENOMIC DNA]</scope>
    <source>
        <strain evidence="3">DSM 45004</strain>
    </source>
</reference>
<evidence type="ECO:0000313" key="2">
    <source>
        <dbReference type="EMBL" id="SFE70093.1"/>
    </source>
</evidence>
<evidence type="ECO:0000313" key="3">
    <source>
        <dbReference type="Proteomes" id="UP000198716"/>
    </source>
</evidence>
<feature type="compositionally biased region" description="Basic and acidic residues" evidence="1">
    <location>
        <begin position="139"/>
        <end position="158"/>
    </location>
</feature>
<name>A0A1I2CQP2_9ACTN</name>
<gene>
    <name evidence="2" type="ORF">SAMN04487819_1321</name>
</gene>
<feature type="region of interest" description="Disordered" evidence="1">
    <location>
        <begin position="139"/>
        <end position="187"/>
    </location>
</feature>
<sequence>MLPVCRTLTITVPNSGAATLDGMCRSIAEGYRRCPGCNDPLRRTLINVRQRIGRYERAAKRAGKAQQWDRVEHYVDLLDRDCAQHDQLTRLDPPPPPPSRAGEFTAEATASWSEDALVAAVSDVQGDPEALDALMSRLDERETEKQRAAEAERERADAEAAQQRQAEAHSTPLTDPTRRSSRRLTAEQRCREAYDHHVLEQYMQAEDECRGHLLNKKGQAKGVNPAMLFEGPAHVARAYASKELLQWWGRNGRTTYRQWRYSWLQRPSDRKAAATAQRQSLGDAPA</sequence>
<proteinExistence type="predicted"/>
<dbReference type="EMBL" id="FOMZ01000032">
    <property type="protein sequence ID" value="SFE70093.1"/>
    <property type="molecule type" value="Genomic_DNA"/>
</dbReference>
<dbReference type="AlphaFoldDB" id="A0A1I2CQP2"/>
<feature type="region of interest" description="Disordered" evidence="1">
    <location>
        <begin position="87"/>
        <end position="108"/>
    </location>
</feature>